<dbReference type="PANTHER" id="PTHR34219">
    <property type="entry name" value="IRON-REGULATED INNER MEMBRANE PROTEIN-RELATED"/>
    <property type="match status" value="1"/>
</dbReference>
<evidence type="ECO:0000256" key="1">
    <source>
        <dbReference type="SAM" id="Phobius"/>
    </source>
</evidence>
<dbReference type="Proteomes" id="UP000323136">
    <property type="component" value="Unassembled WGS sequence"/>
</dbReference>
<protein>
    <submittedName>
        <fullName evidence="2">Putative iron-regulated membrane protein</fullName>
    </submittedName>
</protein>
<name>A0A5S5DW21_9FLAO</name>
<keyword evidence="1" id="KW-0472">Membrane</keyword>
<keyword evidence="1" id="KW-1133">Transmembrane helix</keyword>
<dbReference type="RefSeq" id="WP_148868872.1">
    <property type="nucleotide sequence ID" value="NZ_VNIA01000001.1"/>
</dbReference>
<evidence type="ECO:0000313" key="2">
    <source>
        <dbReference type="EMBL" id="TYQ00148.1"/>
    </source>
</evidence>
<reference evidence="2 3" key="1">
    <citation type="submission" date="2019-07" db="EMBL/GenBank/DDBJ databases">
        <title>Genomic Encyclopedia of Type Strains, Phase IV (KMG-IV): sequencing the most valuable type-strain genomes for metagenomic binning, comparative biology and taxonomic classification.</title>
        <authorList>
            <person name="Goeker M."/>
        </authorList>
    </citation>
    <scope>NUCLEOTIDE SEQUENCE [LARGE SCALE GENOMIC DNA]</scope>
    <source>
        <strain evidence="2 3">DSM 18961</strain>
    </source>
</reference>
<dbReference type="EMBL" id="VNIA01000001">
    <property type="protein sequence ID" value="TYQ00148.1"/>
    <property type="molecule type" value="Genomic_DNA"/>
</dbReference>
<dbReference type="InterPro" id="IPR005625">
    <property type="entry name" value="PepSY-ass_TM"/>
</dbReference>
<dbReference type="AlphaFoldDB" id="A0A5S5DW21"/>
<keyword evidence="1" id="KW-0812">Transmembrane</keyword>
<dbReference type="Pfam" id="PF03929">
    <property type="entry name" value="PepSY_TM"/>
    <property type="match status" value="1"/>
</dbReference>
<comment type="caution">
    <text evidence="2">The sequence shown here is derived from an EMBL/GenBank/DDBJ whole genome shotgun (WGS) entry which is preliminary data.</text>
</comment>
<organism evidence="2 3">
    <name type="scientific">Tenacibaculum adriaticum</name>
    <dbReference type="NCBI Taxonomy" id="413713"/>
    <lineage>
        <taxon>Bacteria</taxon>
        <taxon>Pseudomonadati</taxon>
        <taxon>Bacteroidota</taxon>
        <taxon>Flavobacteriia</taxon>
        <taxon>Flavobacteriales</taxon>
        <taxon>Flavobacteriaceae</taxon>
        <taxon>Tenacibaculum</taxon>
    </lineage>
</organism>
<feature type="transmembrane region" description="Helical" evidence="1">
    <location>
        <begin position="339"/>
        <end position="359"/>
    </location>
</feature>
<dbReference type="OrthoDB" id="111691at2"/>
<feature type="transmembrane region" description="Helical" evidence="1">
    <location>
        <begin position="193"/>
        <end position="213"/>
    </location>
</feature>
<feature type="transmembrane region" description="Helical" evidence="1">
    <location>
        <begin position="16"/>
        <end position="38"/>
    </location>
</feature>
<proteinExistence type="predicted"/>
<evidence type="ECO:0000313" key="3">
    <source>
        <dbReference type="Proteomes" id="UP000323136"/>
    </source>
</evidence>
<sequence>MARKNNLKNWIGKIHLWLGLTSGLVVFIVAITGTIFVFHDEIQDVTQPWRKVAPQNKEFILPSKLLKTVKERFPDTNANMVVYQNNERPAQVYVIIKEVPHNVYFNPYSGDLLHIQNLEKDFFLIVESIHMYLLLPEEIGRQIVGISTLIFIIMLLTGIVLWWPKKWKNSSMNFKIKWNARWRRLNYDWHRVTGLYSLLLAFVITVTGLSFSYEWMHDSLYIIGNFGNQYPEENTPPTIEITSIKIEVNPIDTAFLKTYAILPNSGMFFVWDQGEKLPIITGAYPNSLEFHHQSNFYFHPKTGEHLENHFYEDKSAGLKLQEMNYGLHTGQYFGLTGKIFAFLASLFIAGLPISGFLIWRGRNVKKR</sequence>
<feature type="transmembrane region" description="Helical" evidence="1">
    <location>
        <begin position="143"/>
        <end position="163"/>
    </location>
</feature>
<accession>A0A5S5DW21</accession>
<keyword evidence="3" id="KW-1185">Reference proteome</keyword>
<dbReference type="PANTHER" id="PTHR34219:SF3">
    <property type="entry name" value="BLL7967 PROTEIN"/>
    <property type="match status" value="1"/>
</dbReference>
<gene>
    <name evidence="2" type="ORF">C7447_101757</name>
</gene>